<feature type="non-terminal residue" evidence="1">
    <location>
        <position position="209"/>
    </location>
</feature>
<dbReference type="EMBL" id="NHYE01003813">
    <property type="protein sequence ID" value="PPQ87605.1"/>
    <property type="molecule type" value="Genomic_DNA"/>
</dbReference>
<gene>
    <name evidence="1" type="ORF">CVT26_007332</name>
</gene>
<proteinExistence type="predicted"/>
<dbReference type="OrthoDB" id="5569250at2759"/>
<evidence type="ECO:0000313" key="2">
    <source>
        <dbReference type="Proteomes" id="UP000284706"/>
    </source>
</evidence>
<protein>
    <submittedName>
        <fullName evidence="1">Uncharacterized protein</fullName>
    </submittedName>
</protein>
<dbReference type="AlphaFoldDB" id="A0A409XA33"/>
<comment type="caution">
    <text evidence="1">The sequence shown here is derived from an EMBL/GenBank/DDBJ whole genome shotgun (WGS) entry which is preliminary data.</text>
</comment>
<evidence type="ECO:0000313" key="1">
    <source>
        <dbReference type="EMBL" id="PPQ87605.1"/>
    </source>
</evidence>
<organism evidence="1 2">
    <name type="scientific">Gymnopilus dilepis</name>
    <dbReference type="NCBI Taxonomy" id="231916"/>
    <lineage>
        <taxon>Eukaryota</taxon>
        <taxon>Fungi</taxon>
        <taxon>Dikarya</taxon>
        <taxon>Basidiomycota</taxon>
        <taxon>Agaricomycotina</taxon>
        <taxon>Agaricomycetes</taxon>
        <taxon>Agaricomycetidae</taxon>
        <taxon>Agaricales</taxon>
        <taxon>Agaricineae</taxon>
        <taxon>Hymenogastraceae</taxon>
        <taxon>Gymnopilus</taxon>
    </lineage>
</organism>
<dbReference type="STRING" id="231916.A0A409XA33"/>
<dbReference type="Proteomes" id="UP000284706">
    <property type="component" value="Unassembled WGS sequence"/>
</dbReference>
<reference evidence="1 2" key="1">
    <citation type="journal article" date="2018" name="Evol. Lett.">
        <title>Horizontal gene cluster transfer increased hallucinogenic mushroom diversity.</title>
        <authorList>
            <person name="Reynolds H.T."/>
            <person name="Vijayakumar V."/>
            <person name="Gluck-Thaler E."/>
            <person name="Korotkin H.B."/>
            <person name="Matheny P.B."/>
            <person name="Slot J.C."/>
        </authorList>
    </citation>
    <scope>NUCLEOTIDE SEQUENCE [LARGE SCALE GENOMIC DNA]</scope>
    <source>
        <strain evidence="1 2">SRW20</strain>
    </source>
</reference>
<keyword evidence="2" id="KW-1185">Reference proteome</keyword>
<sequence>MDASKTQKHLHGERIANMTNADLWEILELNPAEFEQPCTIDDLSLKNFAHHINEICAKMLTKFIRENRNRGKMYENTKGGNSGLFSYHNLKFLSTRDHVPSHHPSGSSCKPDMVITSSATASDLEWAEIEATVEIRSTGKDIQYNASEAGSYTIALLQARPDRVVVQGFLASEQGVSLVLTSAAGIKSTGFLDLNSKSDIKLLYAFVYR</sequence>
<accession>A0A409XA33</accession>
<dbReference type="InParanoid" id="A0A409XA33"/>
<name>A0A409XA33_9AGAR</name>